<name>A0A921E3K8_9HYPH</name>
<dbReference type="Proteomes" id="UP000742631">
    <property type="component" value="Unassembled WGS sequence"/>
</dbReference>
<reference evidence="1" key="2">
    <citation type="submission" date="2021-09" db="EMBL/GenBank/DDBJ databases">
        <authorList>
            <person name="Gilroy R."/>
        </authorList>
    </citation>
    <scope>NUCLEOTIDE SEQUENCE</scope>
    <source>
        <strain evidence="1">316</strain>
    </source>
</reference>
<dbReference type="AlphaFoldDB" id="A0A921E3K8"/>
<reference evidence="1" key="1">
    <citation type="journal article" date="2021" name="PeerJ">
        <title>Extensive microbial diversity within the chicken gut microbiome revealed by metagenomics and culture.</title>
        <authorList>
            <person name="Gilroy R."/>
            <person name="Ravi A."/>
            <person name="Getino M."/>
            <person name="Pursley I."/>
            <person name="Horton D.L."/>
            <person name="Alikhan N.F."/>
            <person name="Baker D."/>
            <person name="Gharbi K."/>
            <person name="Hall N."/>
            <person name="Watson M."/>
            <person name="Adriaenssens E.M."/>
            <person name="Foster-Nyarko E."/>
            <person name="Jarju S."/>
            <person name="Secka A."/>
            <person name="Antonio M."/>
            <person name="Oren A."/>
            <person name="Chaudhuri R.R."/>
            <person name="La Ragione R."/>
            <person name="Hildebrand F."/>
            <person name="Pallen M.J."/>
        </authorList>
    </citation>
    <scope>NUCLEOTIDE SEQUENCE</scope>
    <source>
        <strain evidence="1">316</strain>
    </source>
</reference>
<protein>
    <submittedName>
        <fullName evidence="1">Uncharacterized protein</fullName>
    </submittedName>
</protein>
<organism evidence="1 2">
    <name type="scientific">Methylorubrum populi</name>
    <dbReference type="NCBI Taxonomy" id="223967"/>
    <lineage>
        <taxon>Bacteria</taxon>
        <taxon>Pseudomonadati</taxon>
        <taxon>Pseudomonadota</taxon>
        <taxon>Alphaproteobacteria</taxon>
        <taxon>Hyphomicrobiales</taxon>
        <taxon>Methylobacteriaceae</taxon>
        <taxon>Methylorubrum</taxon>
    </lineage>
</organism>
<evidence type="ECO:0000313" key="1">
    <source>
        <dbReference type="EMBL" id="HJE24899.1"/>
    </source>
</evidence>
<sequence>MSWFSPRPPEPPDPAPLDALLAQSIQAQQRVADAAEGVAQAADESREHVEAAVDGFKTRTAERLRHRRRGHLSSDVRAVVEATLQQMDERARRAEEQPR</sequence>
<comment type="caution">
    <text evidence="1">The sequence shown here is derived from an EMBL/GenBank/DDBJ whole genome shotgun (WGS) entry which is preliminary data.</text>
</comment>
<dbReference type="EMBL" id="DYYG01000043">
    <property type="protein sequence ID" value="HJE24899.1"/>
    <property type="molecule type" value="Genomic_DNA"/>
</dbReference>
<evidence type="ECO:0000313" key="2">
    <source>
        <dbReference type="Proteomes" id="UP000742631"/>
    </source>
</evidence>
<accession>A0A921E3K8</accession>
<proteinExistence type="predicted"/>
<gene>
    <name evidence="1" type="ORF">K8W01_14685</name>
</gene>